<protein>
    <recommendedName>
        <fullName evidence="4">Expansin-like EG45 domain-containing protein</fullName>
    </recommendedName>
</protein>
<evidence type="ECO:0000256" key="1">
    <source>
        <dbReference type="SAM" id="SignalP"/>
    </source>
</evidence>
<feature type="signal peptide" evidence="1">
    <location>
        <begin position="1"/>
        <end position="18"/>
    </location>
</feature>
<keyword evidence="3" id="KW-1185">Reference proteome</keyword>
<comment type="caution">
    <text evidence="2">The sequence shown here is derived from an EMBL/GenBank/DDBJ whole genome shotgun (WGS) entry which is preliminary data.</text>
</comment>
<reference evidence="2" key="1">
    <citation type="submission" date="2023-07" db="EMBL/GenBank/DDBJ databases">
        <title>Black Yeasts Isolated from many extreme environments.</title>
        <authorList>
            <person name="Coleine C."/>
            <person name="Stajich J.E."/>
            <person name="Selbmann L."/>
        </authorList>
    </citation>
    <scope>NUCLEOTIDE SEQUENCE</scope>
    <source>
        <strain evidence="2">CCFEE 5485</strain>
    </source>
</reference>
<dbReference type="InterPro" id="IPR036908">
    <property type="entry name" value="RlpA-like_sf"/>
</dbReference>
<accession>A0AAE0WI02</accession>
<proteinExistence type="predicted"/>
<organism evidence="2 3">
    <name type="scientific">Recurvomyces mirabilis</name>
    <dbReference type="NCBI Taxonomy" id="574656"/>
    <lineage>
        <taxon>Eukaryota</taxon>
        <taxon>Fungi</taxon>
        <taxon>Dikarya</taxon>
        <taxon>Ascomycota</taxon>
        <taxon>Pezizomycotina</taxon>
        <taxon>Dothideomycetes</taxon>
        <taxon>Dothideomycetidae</taxon>
        <taxon>Mycosphaerellales</taxon>
        <taxon>Teratosphaeriaceae</taxon>
        <taxon>Recurvomyces</taxon>
    </lineage>
</organism>
<dbReference type="Pfam" id="PF22514">
    <property type="entry name" value="EXPB1_D1"/>
    <property type="match status" value="1"/>
</dbReference>
<evidence type="ECO:0008006" key="4">
    <source>
        <dbReference type="Google" id="ProtNLM"/>
    </source>
</evidence>
<evidence type="ECO:0000313" key="3">
    <source>
        <dbReference type="Proteomes" id="UP001274830"/>
    </source>
</evidence>
<name>A0AAE0WI02_9PEZI</name>
<dbReference type="EMBL" id="JAUTXT010000110">
    <property type="protein sequence ID" value="KAK3669158.1"/>
    <property type="molecule type" value="Genomic_DNA"/>
</dbReference>
<gene>
    <name evidence="2" type="ORF">LTR78_010964</name>
</gene>
<dbReference type="Proteomes" id="UP001274830">
    <property type="component" value="Unassembled WGS sequence"/>
</dbReference>
<keyword evidence="1" id="KW-0732">Signal</keyword>
<dbReference type="SUPFAM" id="SSF50685">
    <property type="entry name" value="Barwin-like endoglucanases"/>
    <property type="match status" value="1"/>
</dbReference>
<feature type="chain" id="PRO_5042216470" description="Expansin-like EG45 domain-containing protein" evidence="1">
    <location>
        <begin position="19"/>
        <end position="149"/>
    </location>
</feature>
<evidence type="ECO:0000313" key="2">
    <source>
        <dbReference type="EMBL" id="KAK3669158.1"/>
    </source>
</evidence>
<dbReference type="AlphaFoldDB" id="A0AAE0WI02"/>
<sequence>MHASQLLLAASALALATAQTYKSSFTHYGSGDKYNSPNCNNGGACGLYVNGYSAAVSQNLYGVGGGQGAGPACGTCWYLVSGSHSVTVKVNNLCPAGNDNALCSQSSLSATNLEGANVHFDLCSDSGAAWAFFENGPGLLVGTATKVSC</sequence>
<dbReference type="Gene3D" id="2.40.40.10">
    <property type="entry name" value="RlpA-like domain"/>
    <property type="match status" value="1"/>
</dbReference>